<sequence length="128" mass="14704">MKNKVIVKPTKGSLVAGIIVAAAMFIFGLIFMGLLQEDNSRIGMIFMVFWLFAMLIIIGTFVYNLINYNKSTSSISGEEIDLPDSFLSNENKIDFDERLRKIEKLKSEGLISDKEYNDKRKEIINEKW</sequence>
<protein>
    <recommendedName>
        <fullName evidence="3">SHOCT domain-containing protein</fullName>
    </recommendedName>
</protein>
<feature type="transmembrane region" description="Helical" evidence="1">
    <location>
        <begin position="42"/>
        <end position="66"/>
    </location>
</feature>
<gene>
    <name evidence="2" type="ORF">GALL_59890</name>
</gene>
<keyword evidence="1" id="KW-0472">Membrane</keyword>
<accession>A0A1J5SWL1</accession>
<organism evidence="2">
    <name type="scientific">mine drainage metagenome</name>
    <dbReference type="NCBI Taxonomy" id="410659"/>
    <lineage>
        <taxon>unclassified sequences</taxon>
        <taxon>metagenomes</taxon>
        <taxon>ecological metagenomes</taxon>
    </lineage>
</organism>
<comment type="caution">
    <text evidence="2">The sequence shown here is derived from an EMBL/GenBank/DDBJ whole genome shotgun (WGS) entry which is preliminary data.</text>
</comment>
<keyword evidence="1" id="KW-1133">Transmembrane helix</keyword>
<evidence type="ECO:0000313" key="2">
    <source>
        <dbReference type="EMBL" id="OIR12921.1"/>
    </source>
</evidence>
<keyword evidence="1" id="KW-0812">Transmembrane</keyword>
<evidence type="ECO:0000256" key="1">
    <source>
        <dbReference type="SAM" id="Phobius"/>
    </source>
</evidence>
<reference evidence="2" key="1">
    <citation type="submission" date="2016-10" db="EMBL/GenBank/DDBJ databases">
        <title>Sequence of Gallionella enrichment culture.</title>
        <authorList>
            <person name="Poehlein A."/>
            <person name="Muehling M."/>
            <person name="Daniel R."/>
        </authorList>
    </citation>
    <scope>NUCLEOTIDE SEQUENCE</scope>
</reference>
<proteinExistence type="predicted"/>
<dbReference type="AlphaFoldDB" id="A0A1J5SWL1"/>
<name>A0A1J5SWL1_9ZZZZ</name>
<dbReference type="EMBL" id="MLJW01000016">
    <property type="protein sequence ID" value="OIR12921.1"/>
    <property type="molecule type" value="Genomic_DNA"/>
</dbReference>
<evidence type="ECO:0008006" key="3">
    <source>
        <dbReference type="Google" id="ProtNLM"/>
    </source>
</evidence>
<feature type="transmembrane region" description="Helical" evidence="1">
    <location>
        <begin position="12"/>
        <end position="36"/>
    </location>
</feature>